<protein>
    <submittedName>
        <fullName evidence="2">Uncharacterized protein</fullName>
    </submittedName>
</protein>
<dbReference type="AlphaFoldDB" id="A0A7J7V410"/>
<organism evidence="2 3">
    <name type="scientific">Myotis myotis</name>
    <name type="common">Greater mouse-eared bat</name>
    <name type="synonym">Vespertilio myotis</name>
    <dbReference type="NCBI Taxonomy" id="51298"/>
    <lineage>
        <taxon>Eukaryota</taxon>
        <taxon>Metazoa</taxon>
        <taxon>Chordata</taxon>
        <taxon>Craniata</taxon>
        <taxon>Vertebrata</taxon>
        <taxon>Euteleostomi</taxon>
        <taxon>Mammalia</taxon>
        <taxon>Eutheria</taxon>
        <taxon>Laurasiatheria</taxon>
        <taxon>Chiroptera</taxon>
        <taxon>Yangochiroptera</taxon>
        <taxon>Vespertilionidae</taxon>
        <taxon>Myotis</taxon>
    </lineage>
</organism>
<keyword evidence="3" id="KW-1185">Reference proteome</keyword>
<gene>
    <name evidence="2" type="ORF">mMyoMyo1_008508</name>
</gene>
<proteinExistence type="predicted"/>
<evidence type="ECO:0000313" key="3">
    <source>
        <dbReference type="Proteomes" id="UP000527355"/>
    </source>
</evidence>
<name>A0A7J7V410_MYOMY</name>
<comment type="caution">
    <text evidence="2">The sequence shown here is derived from an EMBL/GenBank/DDBJ whole genome shotgun (WGS) entry which is preliminary data.</text>
</comment>
<sequence length="149" mass="16947">MLNPALFSASPQLQGDPARGWSWRDQPPSRRHILLASTQVSAAHLPRGSFPGFRTPFVSIFDLPTQAHFVEFGTEGILRPMQRALRNRDRSTKQDWSSQFRPVTKTVHVPCVFLPFPNVPVSLLARQTFRSLKRKASLPQRILFPFGNQ</sequence>
<evidence type="ECO:0000313" key="2">
    <source>
        <dbReference type="EMBL" id="KAF6319771.1"/>
    </source>
</evidence>
<dbReference type="Proteomes" id="UP000527355">
    <property type="component" value="Unassembled WGS sequence"/>
</dbReference>
<accession>A0A7J7V410</accession>
<evidence type="ECO:0000256" key="1">
    <source>
        <dbReference type="SAM" id="MobiDB-lite"/>
    </source>
</evidence>
<feature type="region of interest" description="Disordered" evidence="1">
    <location>
        <begin position="1"/>
        <end position="22"/>
    </location>
</feature>
<reference evidence="2 3" key="1">
    <citation type="journal article" date="2020" name="Nature">
        <title>Six reference-quality genomes reveal evolution of bat adaptations.</title>
        <authorList>
            <person name="Jebb D."/>
            <person name="Huang Z."/>
            <person name="Pippel M."/>
            <person name="Hughes G.M."/>
            <person name="Lavrichenko K."/>
            <person name="Devanna P."/>
            <person name="Winkler S."/>
            <person name="Jermiin L.S."/>
            <person name="Skirmuntt E.C."/>
            <person name="Katzourakis A."/>
            <person name="Burkitt-Gray L."/>
            <person name="Ray D.A."/>
            <person name="Sullivan K.A.M."/>
            <person name="Roscito J.G."/>
            <person name="Kirilenko B.M."/>
            <person name="Davalos L.M."/>
            <person name="Corthals A.P."/>
            <person name="Power M.L."/>
            <person name="Jones G."/>
            <person name="Ransome R.D."/>
            <person name="Dechmann D.K.N."/>
            <person name="Locatelli A.G."/>
            <person name="Puechmaille S.J."/>
            <person name="Fedrigo O."/>
            <person name="Jarvis E.D."/>
            <person name="Hiller M."/>
            <person name="Vernes S.C."/>
            <person name="Myers E.W."/>
            <person name="Teeling E.C."/>
        </authorList>
    </citation>
    <scope>NUCLEOTIDE SEQUENCE [LARGE SCALE GENOMIC DNA]</scope>
    <source>
        <strain evidence="2">MMyoMyo1</strain>
        <tissue evidence="2">Flight muscle</tissue>
    </source>
</reference>
<dbReference type="EMBL" id="JABWUV010000011">
    <property type="protein sequence ID" value="KAF6319771.1"/>
    <property type="molecule type" value="Genomic_DNA"/>
</dbReference>